<dbReference type="NCBIfam" id="NF009150">
    <property type="entry name" value="PRK12497.1-3"/>
    <property type="match status" value="1"/>
</dbReference>
<comment type="similarity">
    <text evidence="1 2">Belongs to the UPF0102 family.</text>
</comment>
<dbReference type="Pfam" id="PF02021">
    <property type="entry name" value="UPF0102"/>
    <property type="match status" value="1"/>
</dbReference>
<sequence length="127" mass="14677">MFWTSKIRNKKGYDAENQALAHLLSEGLKLRERNYACKLGELDLVMQEQETIVFVEVRYRNGEKFGSAAESVHHQKQKRLCNTAQHYLQTFKLTDRFPCRFDTITIQPASPPDKGNKVSWIKNAFGA</sequence>
<dbReference type="InterPro" id="IPR011856">
    <property type="entry name" value="tRNA_endonuc-like_dom_sf"/>
</dbReference>
<dbReference type="SUPFAM" id="SSF52980">
    <property type="entry name" value="Restriction endonuclease-like"/>
    <property type="match status" value="1"/>
</dbReference>
<dbReference type="InterPro" id="IPR003509">
    <property type="entry name" value="UPF0102_YraN-like"/>
</dbReference>
<evidence type="ECO:0000256" key="1">
    <source>
        <dbReference type="ARBA" id="ARBA00006738"/>
    </source>
</evidence>
<gene>
    <name evidence="3" type="ORF">EHSB41UT_00358</name>
</gene>
<dbReference type="NCBIfam" id="TIGR00252">
    <property type="entry name" value="YraN family protein"/>
    <property type="match status" value="1"/>
</dbReference>
<dbReference type="EMBL" id="FWPT01000001">
    <property type="protein sequence ID" value="SMA34087.1"/>
    <property type="molecule type" value="Genomic_DNA"/>
</dbReference>
<protein>
    <recommendedName>
        <fullName evidence="2">UPF0102 protein EHSB41UT_00358</fullName>
    </recommendedName>
</protein>
<dbReference type="OrthoDB" id="9794876at2"/>
<dbReference type="PANTHER" id="PTHR34039:SF1">
    <property type="entry name" value="UPF0102 PROTEIN YRAN"/>
    <property type="match status" value="1"/>
</dbReference>
<dbReference type="InterPro" id="IPR011335">
    <property type="entry name" value="Restrct_endonuc-II-like"/>
</dbReference>
<organism evidence="3 4">
    <name type="scientific">Parendozoicomonas haliclonae</name>
    <dbReference type="NCBI Taxonomy" id="1960125"/>
    <lineage>
        <taxon>Bacteria</taxon>
        <taxon>Pseudomonadati</taxon>
        <taxon>Pseudomonadota</taxon>
        <taxon>Gammaproteobacteria</taxon>
        <taxon>Oceanospirillales</taxon>
        <taxon>Endozoicomonadaceae</taxon>
        <taxon>Parendozoicomonas</taxon>
    </lineage>
</organism>
<accession>A0A1X7AEH8</accession>
<dbReference type="Gene3D" id="3.40.1350.10">
    <property type="match status" value="1"/>
</dbReference>
<dbReference type="GO" id="GO:0003676">
    <property type="term" value="F:nucleic acid binding"/>
    <property type="evidence" value="ECO:0007669"/>
    <property type="project" value="InterPro"/>
</dbReference>
<dbReference type="AlphaFoldDB" id="A0A1X7AEH8"/>
<dbReference type="Proteomes" id="UP000196573">
    <property type="component" value="Unassembled WGS sequence"/>
</dbReference>
<proteinExistence type="inferred from homology"/>
<name>A0A1X7AEH8_9GAMM</name>
<dbReference type="RefSeq" id="WP_087106301.1">
    <property type="nucleotide sequence ID" value="NZ_CBCSCN010000004.1"/>
</dbReference>
<evidence type="ECO:0000256" key="2">
    <source>
        <dbReference type="HAMAP-Rule" id="MF_00048"/>
    </source>
</evidence>
<keyword evidence="4" id="KW-1185">Reference proteome</keyword>
<dbReference type="PANTHER" id="PTHR34039">
    <property type="entry name" value="UPF0102 PROTEIN YRAN"/>
    <property type="match status" value="1"/>
</dbReference>
<dbReference type="HAMAP" id="MF_00048">
    <property type="entry name" value="UPF0102"/>
    <property type="match status" value="1"/>
</dbReference>
<reference evidence="3 4" key="1">
    <citation type="submission" date="2017-03" db="EMBL/GenBank/DDBJ databases">
        <authorList>
            <person name="Afonso C.L."/>
            <person name="Miller P.J."/>
            <person name="Scott M.A."/>
            <person name="Spackman E."/>
            <person name="Goraichik I."/>
            <person name="Dimitrov K.M."/>
            <person name="Suarez D.L."/>
            <person name="Swayne D.E."/>
        </authorList>
    </citation>
    <scope>NUCLEOTIDE SEQUENCE [LARGE SCALE GENOMIC DNA]</scope>
    <source>
        <strain evidence="3">SB41UT1</strain>
    </source>
</reference>
<evidence type="ECO:0000313" key="4">
    <source>
        <dbReference type="Proteomes" id="UP000196573"/>
    </source>
</evidence>
<evidence type="ECO:0000313" key="3">
    <source>
        <dbReference type="EMBL" id="SMA34087.1"/>
    </source>
</evidence>